<dbReference type="EMBL" id="UINC01037267">
    <property type="protein sequence ID" value="SVB32504.1"/>
    <property type="molecule type" value="Genomic_DNA"/>
</dbReference>
<dbReference type="AlphaFoldDB" id="A0A382D384"/>
<proteinExistence type="predicted"/>
<evidence type="ECO:0000313" key="1">
    <source>
        <dbReference type="EMBL" id="SVB32504.1"/>
    </source>
</evidence>
<sequence length="31" mass="3483">MGDSNDELKWLCGCEQTDGGKNKDNMVIIHM</sequence>
<protein>
    <submittedName>
        <fullName evidence="1">Uncharacterized protein</fullName>
    </submittedName>
</protein>
<reference evidence="1" key="1">
    <citation type="submission" date="2018-05" db="EMBL/GenBank/DDBJ databases">
        <authorList>
            <person name="Lanie J.A."/>
            <person name="Ng W.-L."/>
            <person name="Kazmierczak K.M."/>
            <person name="Andrzejewski T.M."/>
            <person name="Davidsen T.M."/>
            <person name="Wayne K.J."/>
            <person name="Tettelin H."/>
            <person name="Glass J.I."/>
            <person name="Rusch D."/>
            <person name="Podicherti R."/>
            <person name="Tsui H.-C.T."/>
            <person name="Winkler M.E."/>
        </authorList>
    </citation>
    <scope>NUCLEOTIDE SEQUENCE</scope>
</reference>
<organism evidence="1">
    <name type="scientific">marine metagenome</name>
    <dbReference type="NCBI Taxonomy" id="408172"/>
    <lineage>
        <taxon>unclassified sequences</taxon>
        <taxon>metagenomes</taxon>
        <taxon>ecological metagenomes</taxon>
    </lineage>
</organism>
<accession>A0A382D384</accession>
<gene>
    <name evidence="1" type="ORF">METZ01_LOCUS185358</name>
</gene>
<name>A0A382D384_9ZZZZ</name>